<dbReference type="PANTHER" id="PTHR43802">
    <property type="entry name" value="ENOYL-COA HYDRATASE"/>
    <property type="match status" value="1"/>
</dbReference>
<dbReference type="Gene3D" id="3.90.226.10">
    <property type="entry name" value="2-enoyl-CoA Hydratase, Chain A, domain 1"/>
    <property type="match status" value="1"/>
</dbReference>
<organism evidence="3 4">
    <name type="scientific">Pseudozyma hubeiensis (strain SY62)</name>
    <name type="common">Yeast</name>
    <dbReference type="NCBI Taxonomy" id="1305764"/>
    <lineage>
        <taxon>Eukaryota</taxon>
        <taxon>Fungi</taxon>
        <taxon>Dikarya</taxon>
        <taxon>Basidiomycota</taxon>
        <taxon>Ustilaginomycotina</taxon>
        <taxon>Ustilaginomycetes</taxon>
        <taxon>Ustilaginales</taxon>
        <taxon>Ustilaginaceae</taxon>
        <taxon>Pseudozyma</taxon>
    </lineage>
</organism>
<accession>R9PH35</accession>
<comment type="similarity">
    <text evidence="1 2">Belongs to the enoyl-CoA hydratase/isomerase family.</text>
</comment>
<dbReference type="InterPro" id="IPR018376">
    <property type="entry name" value="Enoyl-CoA_hyd/isom_CS"/>
</dbReference>
<name>R9PH35_PSEHS</name>
<gene>
    <name evidence="3" type="ORF">PHSY_004975</name>
</gene>
<keyword evidence="4" id="KW-1185">Reference proteome</keyword>
<reference evidence="4" key="1">
    <citation type="journal article" date="2013" name="Genome Announc.">
        <title>Draft genome sequence of the basidiomycetous yeast-like fungus Pseudozyma hubeiensis SY62, which produces an abundant amount of the biosurfactant mannosylerythritol lipids.</title>
        <authorList>
            <person name="Konishi M."/>
            <person name="Hatada Y."/>
            <person name="Horiuchi J."/>
        </authorList>
    </citation>
    <scope>NUCLEOTIDE SEQUENCE [LARGE SCALE GENOMIC DNA]</scope>
    <source>
        <strain evidence="4">SY62</strain>
    </source>
</reference>
<dbReference type="EMBL" id="DF238809">
    <property type="protein sequence ID" value="GAC97390.1"/>
    <property type="molecule type" value="Genomic_DNA"/>
</dbReference>
<sequence length="350" mass="36643">MSLPTPTQTLAGGKVKVYHVDLHPYDDALSPRLAASASRAMAMVCVIDRASVKNAVDRETAFALHSAFVTFANDDILRVAILTGANETFCAGADLKSILHSNLHTDQASTSSQESVGESNLLDADMDAIAPMGVTRLAMNKPVIAAVEGFAVAGGMELALWADLRVASETAQFGILCRLRGVPLIDGGTVRLPALVGGSRAADLALTGRLVSAKEAESIGLVNVVVPSGEARGKGGFSRVVEKSLQIAAGLAANPQTCMLNDRASMLNAVYGMTAETADPTDAADIREKDAGGKVDLRLKGGLRKAMQTEFELGLQSLSKLLEEGAVGAFVNRSQQQRQADRAKARASNL</sequence>
<evidence type="ECO:0000313" key="4">
    <source>
        <dbReference type="Proteomes" id="UP000014071"/>
    </source>
</evidence>
<dbReference type="Proteomes" id="UP000014071">
    <property type="component" value="Unassembled WGS sequence"/>
</dbReference>
<dbReference type="Pfam" id="PF00378">
    <property type="entry name" value="ECH_1"/>
    <property type="match status" value="1"/>
</dbReference>
<dbReference type="GO" id="GO:0003824">
    <property type="term" value="F:catalytic activity"/>
    <property type="evidence" value="ECO:0007669"/>
    <property type="project" value="InterPro"/>
</dbReference>
<dbReference type="AlphaFoldDB" id="R9PH35"/>
<dbReference type="OrthoDB" id="2018133at2759"/>
<dbReference type="eggNOG" id="KOG1680">
    <property type="taxonomic scope" value="Eukaryota"/>
</dbReference>
<evidence type="ECO:0000256" key="1">
    <source>
        <dbReference type="ARBA" id="ARBA00005254"/>
    </source>
</evidence>
<dbReference type="InterPro" id="IPR029045">
    <property type="entry name" value="ClpP/crotonase-like_dom_sf"/>
</dbReference>
<evidence type="ECO:0000256" key="2">
    <source>
        <dbReference type="RuleBase" id="RU003707"/>
    </source>
</evidence>
<dbReference type="HOGENOM" id="CLU_009834_5_0_1"/>
<protein>
    <submittedName>
        <fullName evidence="3">Enoyl-CoA hydratase</fullName>
    </submittedName>
</protein>
<evidence type="ECO:0000313" key="3">
    <source>
        <dbReference type="EMBL" id="GAC97390.1"/>
    </source>
</evidence>
<dbReference type="InterPro" id="IPR001753">
    <property type="entry name" value="Enoyl-CoA_hydra/iso"/>
</dbReference>
<dbReference type="STRING" id="1305764.R9PH35"/>
<dbReference type="SUPFAM" id="SSF52096">
    <property type="entry name" value="ClpP/crotonase"/>
    <property type="match status" value="1"/>
</dbReference>
<dbReference type="CDD" id="cd06558">
    <property type="entry name" value="crotonase-like"/>
    <property type="match status" value="1"/>
</dbReference>
<dbReference type="GeneID" id="24110256"/>
<dbReference type="PANTHER" id="PTHR43802:SF1">
    <property type="entry name" value="IP11341P-RELATED"/>
    <property type="match status" value="1"/>
</dbReference>
<dbReference type="RefSeq" id="XP_012190977.1">
    <property type="nucleotide sequence ID" value="XM_012335587.1"/>
</dbReference>
<dbReference type="PROSITE" id="PS00166">
    <property type="entry name" value="ENOYL_COA_HYDRATASE"/>
    <property type="match status" value="1"/>
</dbReference>
<proteinExistence type="inferred from homology"/>